<reference evidence="3" key="2">
    <citation type="submission" date="2022-06" db="UniProtKB">
        <authorList>
            <consortium name="EnsemblMetazoa"/>
        </authorList>
    </citation>
    <scope>IDENTIFICATION</scope>
    <source>
        <strain evidence="3">DF5081</strain>
    </source>
</reference>
<sequence length="197" mass="22506">MDACLMNERLLCTMLLDHRYAYVDKWIFPVTWTEVESWISFYDKKTDSSNCSSTSTSVDLAEDIDDFLESSLIADPNTPEDIKSELIRYRAFITTSRPSYNDPLDFWRGNKIHFERLSIIAKELFSIPASASVCERCFSRCSDLINQKKRNRIKPETLNSILTVAELAKLERAPDVNILDGSDDTDDSSSSDTTIHI</sequence>
<dbReference type="InterPro" id="IPR012337">
    <property type="entry name" value="RNaseH-like_sf"/>
</dbReference>
<organism evidence="3 4">
    <name type="scientific">Caenorhabditis japonica</name>
    <dbReference type="NCBI Taxonomy" id="281687"/>
    <lineage>
        <taxon>Eukaryota</taxon>
        <taxon>Metazoa</taxon>
        <taxon>Ecdysozoa</taxon>
        <taxon>Nematoda</taxon>
        <taxon>Chromadorea</taxon>
        <taxon>Rhabditida</taxon>
        <taxon>Rhabditina</taxon>
        <taxon>Rhabditomorpha</taxon>
        <taxon>Rhabditoidea</taxon>
        <taxon>Rhabditidae</taxon>
        <taxon>Peloderinae</taxon>
        <taxon>Caenorhabditis</taxon>
    </lineage>
</organism>
<name>A0A8R1DVG9_CAEJA</name>
<evidence type="ECO:0000313" key="3">
    <source>
        <dbReference type="EnsemblMetazoa" id="CJA13223.1"/>
    </source>
</evidence>
<dbReference type="Pfam" id="PF05699">
    <property type="entry name" value="Dimer_Tnp_hAT"/>
    <property type="match status" value="1"/>
</dbReference>
<accession>A0A8R1DVG9</accession>
<feature type="region of interest" description="Disordered" evidence="1">
    <location>
        <begin position="178"/>
        <end position="197"/>
    </location>
</feature>
<evidence type="ECO:0000259" key="2">
    <source>
        <dbReference type="Pfam" id="PF05699"/>
    </source>
</evidence>
<feature type="domain" description="HAT C-terminal dimerisation" evidence="2">
    <location>
        <begin position="101"/>
        <end position="163"/>
    </location>
</feature>
<proteinExistence type="predicted"/>
<evidence type="ECO:0000313" key="4">
    <source>
        <dbReference type="Proteomes" id="UP000005237"/>
    </source>
</evidence>
<dbReference type="AlphaFoldDB" id="A0A8R1DVG9"/>
<dbReference type="InterPro" id="IPR008906">
    <property type="entry name" value="HATC_C_dom"/>
</dbReference>
<protein>
    <submittedName>
        <fullName evidence="3">Dimer_Tnp_hAT domain-containing protein</fullName>
    </submittedName>
</protein>
<dbReference type="EnsemblMetazoa" id="CJA13223.1">
    <property type="protein sequence ID" value="CJA13223.1"/>
    <property type="gene ID" value="WBGene00132427"/>
</dbReference>
<dbReference type="GO" id="GO:0046983">
    <property type="term" value="F:protein dimerization activity"/>
    <property type="evidence" value="ECO:0007669"/>
    <property type="project" value="InterPro"/>
</dbReference>
<evidence type="ECO:0000256" key="1">
    <source>
        <dbReference type="SAM" id="MobiDB-lite"/>
    </source>
</evidence>
<dbReference type="SUPFAM" id="SSF53098">
    <property type="entry name" value="Ribonuclease H-like"/>
    <property type="match status" value="1"/>
</dbReference>
<dbReference type="Proteomes" id="UP000005237">
    <property type="component" value="Unassembled WGS sequence"/>
</dbReference>
<reference evidence="4" key="1">
    <citation type="submission" date="2010-08" db="EMBL/GenBank/DDBJ databases">
        <authorList>
            <consortium name="Caenorhabditis japonica Sequencing Consortium"/>
            <person name="Wilson R.K."/>
        </authorList>
    </citation>
    <scope>NUCLEOTIDE SEQUENCE [LARGE SCALE GENOMIC DNA]</scope>
    <source>
        <strain evidence="4">DF5081</strain>
    </source>
</reference>
<keyword evidence="4" id="KW-1185">Reference proteome</keyword>